<name>A0A7W6NB93_9HYPH</name>
<comment type="caution">
    <text evidence="1">The sequence shown here is derived from an EMBL/GenBank/DDBJ whole genome shotgun (WGS) entry which is preliminary data.</text>
</comment>
<dbReference type="InterPro" id="IPR036648">
    <property type="entry name" value="CN_Hdrase_a/SCN_Hdrase_g_sf"/>
</dbReference>
<dbReference type="RefSeq" id="WP_183310432.1">
    <property type="nucleotide sequence ID" value="NZ_JACIEW010000002.1"/>
</dbReference>
<sequence>MSQAQIETIIERWMSDAAFRERMRAAPKATVAEEGYELSDEELQALDRLDLSGSDEDLVRQANFAG</sequence>
<dbReference type="Proteomes" id="UP000547011">
    <property type="component" value="Unassembled WGS sequence"/>
</dbReference>
<organism evidence="1 2">
    <name type="scientific">Devosia subaequoris</name>
    <dbReference type="NCBI Taxonomy" id="395930"/>
    <lineage>
        <taxon>Bacteria</taxon>
        <taxon>Pseudomonadati</taxon>
        <taxon>Pseudomonadota</taxon>
        <taxon>Alphaproteobacteria</taxon>
        <taxon>Hyphomicrobiales</taxon>
        <taxon>Devosiaceae</taxon>
        <taxon>Devosia</taxon>
    </lineage>
</organism>
<dbReference type="Gene3D" id="3.90.330.10">
    <property type="entry name" value="Nitrile hydratase alpha /Thiocyanate hydrolase gamma"/>
    <property type="match status" value="1"/>
</dbReference>
<evidence type="ECO:0000313" key="2">
    <source>
        <dbReference type="Proteomes" id="UP000547011"/>
    </source>
</evidence>
<reference evidence="1 2" key="1">
    <citation type="submission" date="2020-08" db="EMBL/GenBank/DDBJ databases">
        <title>Genomic Encyclopedia of Type Strains, Phase IV (KMG-IV): sequencing the most valuable type-strain genomes for metagenomic binning, comparative biology and taxonomic classification.</title>
        <authorList>
            <person name="Goeker M."/>
        </authorList>
    </citation>
    <scope>NUCLEOTIDE SEQUENCE [LARGE SCALE GENOMIC DNA]</scope>
    <source>
        <strain evidence="1 2">DSM 23447</strain>
    </source>
</reference>
<dbReference type="GO" id="GO:0003824">
    <property type="term" value="F:catalytic activity"/>
    <property type="evidence" value="ECO:0007669"/>
    <property type="project" value="InterPro"/>
</dbReference>
<dbReference type="GO" id="GO:0046914">
    <property type="term" value="F:transition metal ion binding"/>
    <property type="evidence" value="ECO:0007669"/>
    <property type="project" value="InterPro"/>
</dbReference>
<gene>
    <name evidence="1" type="ORF">GGR20_001339</name>
</gene>
<protein>
    <submittedName>
        <fullName evidence="1">Uncharacterized protein</fullName>
    </submittedName>
</protein>
<dbReference type="NCBIfam" id="NF038399">
    <property type="entry name" value="NH_RiPP_Os17"/>
    <property type="match status" value="1"/>
</dbReference>
<dbReference type="AlphaFoldDB" id="A0A7W6NB93"/>
<accession>A0A7W6NB93</accession>
<dbReference type="EMBL" id="JACIEW010000002">
    <property type="protein sequence ID" value="MBB4051703.1"/>
    <property type="molecule type" value="Genomic_DNA"/>
</dbReference>
<keyword evidence="2" id="KW-1185">Reference proteome</keyword>
<dbReference type="SUPFAM" id="SSF56209">
    <property type="entry name" value="Nitrile hydratase alpha chain"/>
    <property type="match status" value="1"/>
</dbReference>
<evidence type="ECO:0000313" key="1">
    <source>
        <dbReference type="EMBL" id="MBB4051703.1"/>
    </source>
</evidence>
<proteinExistence type="predicted"/>